<dbReference type="Proteomes" id="UP000789759">
    <property type="component" value="Unassembled WGS sequence"/>
</dbReference>
<dbReference type="EMBL" id="CAJVQA010005404">
    <property type="protein sequence ID" value="CAG8619868.1"/>
    <property type="molecule type" value="Genomic_DNA"/>
</dbReference>
<dbReference type="AlphaFoldDB" id="A0A9N9D2C4"/>
<proteinExistence type="predicted"/>
<accession>A0A9N9D2C4</accession>
<gene>
    <name evidence="1" type="ORF">CPELLU_LOCUS7863</name>
</gene>
<evidence type="ECO:0000313" key="1">
    <source>
        <dbReference type="EMBL" id="CAG8619868.1"/>
    </source>
</evidence>
<reference evidence="1" key="1">
    <citation type="submission" date="2021-06" db="EMBL/GenBank/DDBJ databases">
        <authorList>
            <person name="Kallberg Y."/>
            <person name="Tangrot J."/>
            <person name="Rosling A."/>
        </authorList>
    </citation>
    <scope>NUCLEOTIDE SEQUENCE</scope>
    <source>
        <strain evidence="1">FL966</strain>
    </source>
</reference>
<protein>
    <submittedName>
        <fullName evidence="1">8843_t:CDS:1</fullName>
    </submittedName>
</protein>
<dbReference type="OrthoDB" id="10465963at2759"/>
<organism evidence="1 2">
    <name type="scientific">Cetraspora pellucida</name>
    <dbReference type="NCBI Taxonomy" id="1433469"/>
    <lineage>
        <taxon>Eukaryota</taxon>
        <taxon>Fungi</taxon>
        <taxon>Fungi incertae sedis</taxon>
        <taxon>Mucoromycota</taxon>
        <taxon>Glomeromycotina</taxon>
        <taxon>Glomeromycetes</taxon>
        <taxon>Diversisporales</taxon>
        <taxon>Gigasporaceae</taxon>
        <taxon>Cetraspora</taxon>
    </lineage>
</organism>
<evidence type="ECO:0000313" key="2">
    <source>
        <dbReference type="Proteomes" id="UP000789759"/>
    </source>
</evidence>
<comment type="caution">
    <text evidence="1">The sequence shown here is derived from an EMBL/GenBank/DDBJ whole genome shotgun (WGS) entry which is preliminary data.</text>
</comment>
<name>A0A9N9D2C4_9GLOM</name>
<feature type="non-terminal residue" evidence="1">
    <location>
        <position position="179"/>
    </location>
</feature>
<keyword evidence="2" id="KW-1185">Reference proteome</keyword>
<sequence length="179" mass="20277">INFATNLSRHKLVHDMTNSNLLYHKLVHKDISNISDIESTDNSDDILDTSSTEDENNTDDIMDIEDANNIENSENIEVANTMNIITKMQSSYNLATDYIEEKKIENQVVARICKVEGCETIYSATTSTGILNKHLKNKHNIILNLKTNCLYLSQELYSKKDIKCKQECFNATVDLIIGA</sequence>